<feature type="chain" id="PRO_5013110112" evidence="1">
    <location>
        <begin position="27"/>
        <end position="157"/>
    </location>
</feature>
<dbReference type="InterPro" id="IPR000772">
    <property type="entry name" value="Ricin_B_lectin"/>
</dbReference>
<sequence>MRRRTMVLPAVLGLLAAAFLTPSASAAEVKFEIVNRGSGHCLDHDAGGSAYGKQCTTDMENRYQRWRVLSRGNGEVSLQGLATGRCLEFEPGSTRVRTNPCSDQNTAQRWRVRDTGGRGQYILDAKEGRCLDHIKRSLLRSACTDQQGVSLWVFKPR</sequence>
<gene>
    <name evidence="3" type="ORF">SAMN05444320_104166</name>
</gene>
<reference evidence="3 4" key="1">
    <citation type="submission" date="2016-11" db="EMBL/GenBank/DDBJ databases">
        <authorList>
            <person name="Jaros S."/>
            <person name="Januszkiewicz K."/>
            <person name="Wedrychowicz H."/>
        </authorList>
    </citation>
    <scope>NUCLEOTIDE SEQUENCE [LARGE SCALE GENOMIC DNA]</scope>
    <source>
        <strain evidence="3 4">DSM 44523</strain>
    </source>
</reference>
<feature type="signal peptide" evidence="1">
    <location>
        <begin position="1"/>
        <end position="26"/>
    </location>
</feature>
<keyword evidence="3" id="KW-0430">Lectin</keyword>
<dbReference type="Pfam" id="PF00652">
    <property type="entry name" value="Ricin_B_lectin"/>
    <property type="match status" value="1"/>
</dbReference>
<keyword evidence="1" id="KW-0732">Signal</keyword>
<evidence type="ECO:0000256" key="1">
    <source>
        <dbReference type="SAM" id="SignalP"/>
    </source>
</evidence>
<dbReference type="RefSeq" id="WP_083959666.1">
    <property type="nucleotide sequence ID" value="NZ_FQVN01000004.1"/>
</dbReference>
<protein>
    <submittedName>
        <fullName evidence="3">Ricin-type beta-trefoil lectin domain-containing protein</fullName>
    </submittedName>
</protein>
<dbReference type="PROSITE" id="PS50231">
    <property type="entry name" value="RICIN_B_LECTIN"/>
    <property type="match status" value="1"/>
</dbReference>
<dbReference type="AlphaFoldDB" id="A0A1M5CTW9"/>
<accession>A0A1M5CTW9</accession>
<dbReference type="SUPFAM" id="SSF50370">
    <property type="entry name" value="Ricin B-like lectins"/>
    <property type="match status" value="1"/>
</dbReference>
<evidence type="ECO:0000313" key="3">
    <source>
        <dbReference type="EMBL" id="SHF58174.1"/>
    </source>
</evidence>
<dbReference type="Proteomes" id="UP000184501">
    <property type="component" value="Unassembled WGS sequence"/>
</dbReference>
<feature type="domain" description="Ricin B lectin" evidence="2">
    <location>
        <begin position="31"/>
        <end position="137"/>
    </location>
</feature>
<evidence type="ECO:0000313" key="4">
    <source>
        <dbReference type="Proteomes" id="UP000184501"/>
    </source>
</evidence>
<name>A0A1M5CTW9_STRHI</name>
<dbReference type="Gene3D" id="2.80.10.50">
    <property type="match status" value="1"/>
</dbReference>
<organism evidence="3 4">
    <name type="scientific">Streptoalloteichus hindustanus</name>
    <dbReference type="NCBI Taxonomy" id="2017"/>
    <lineage>
        <taxon>Bacteria</taxon>
        <taxon>Bacillati</taxon>
        <taxon>Actinomycetota</taxon>
        <taxon>Actinomycetes</taxon>
        <taxon>Pseudonocardiales</taxon>
        <taxon>Pseudonocardiaceae</taxon>
        <taxon>Streptoalloteichus</taxon>
    </lineage>
</organism>
<dbReference type="GO" id="GO:0030246">
    <property type="term" value="F:carbohydrate binding"/>
    <property type="evidence" value="ECO:0007669"/>
    <property type="project" value="UniProtKB-KW"/>
</dbReference>
<evidence type="ECO:0000259" key="2">
    <source>
        <dbReference type="Pfam" id="PF00652"/>
    </source>
</evidence>
<dbReference type="InterPro" id="IPR035992">
    <property type="entry name" value="Ricin_B-like_lectins"/>
</dbReference>
<keyword evidence="4" id="KW-1185">Reference proteome</keyword>
<dbReference type="EMBL" id="FQVN01000004">
    <property type="protein sequence ID" value="SHF58174.1"/>
    <property type="molecule type" value="Genomic_DNA"/>
</dbReference>
<dbReference type="OrthoDB" id="1099523at2"/>
<dbReference type="STRING" id="2017.SAMN05444320_104166"/>
<proteinExistence type="predicted"/>
<dbReference type="CDD" id="cd23415">
    <property type="entry name" value="beta-trefoil_Ricin_AH"/>
    <property type="match status" value="1"/>
</dbReference>